<dbReference type="VEuPathDB" id="AmoebaDB:DICPUDRAFT_26772"/>
<evidence type="ECO:0000259" key="3">
    <source>
        <dbReference type="Pfam" id="PF04389"/>
    </source>
</evidence>
<dbReference type="PANTHER" id="PTHR12283">
    <property type="entry name" value="GLUTAMINYL-PEPTIDE CYCLOTRANSFERASE"/>
    <property type="match status" value="1"/>
</dbReference>
<dbReference type="RefSeq" id="XP_003283956.1">
    <property type="nucleotide sequence ID" value="XM_003283908.1"/>
</dbReference>
<evidence type="ECO:0000313" key="4">
    <source>
        <dbReference type="EMBL" id="EGC39509.1"/>
    </source>
</evidence>
<protein>
    <recommendedName>
        <fullName evidence="3">Peptidase M28 domain-containing protein</fullName>
    </recommendedName>
</protein>
<evidence type="ECO:0000256" key="1">
    <source>
        <dbReference type="ARBA" id="ARBA00022679"/>
    </source>
</evidence>
<dbReference type="OrthoDB" id="3907302at2759"/>
<reference evidence="5" key="1">
    <citation type="journal article" date="2011" name="Genome Biol.">
        <title>Comparative genomics of the social amoebae Dictyostelium discoideum and Dictyostelium purpureum.</title>
        <authorList>
            <consortium name="US DOE Joint Genome Institute (JGI-PGF)"/>
            <person name="Sucgang R."/>
            <person name="Kuo A."/>
            <person name="Tian X."/>
            <person name="Salerno W."/>
            <person name="Parikh A."/>
            <person name="Feasley C.L."/>
            <person name="Dalin E."/>
            <person name="Tu H."/>
            <person name="Huang E."/>
            <person name="Barry K."/>
            <person name="Lindquist E."/>
            <person name="Shapiro H."/>
            <person name="Bruce D."/>
            <person name="Schmutz J."/>
            <person name="Salamov A."/>
            <person name="Fey P."/>
            <person name="Gaudet P."/>
            <person name="Anjard C."/>
            <person name="Babu M.M."/>
            <person name="Basu S."/>
            <person name="Bushmanova Y."/>
            <person name="van der Wel H."/>
            <person name="Katoh-Kurasawa M."/>
            <person name="Dinh C."/>
            <person name="Coutinho P.M."/>
            <person name="Saito T."/>
            <person name="Elias M."/>
            <person name="Schaap P."/>
            <person name="Kay R.R."/>
            <person name="Henrissat B."/>
            <person name="Eichinger L."/>
            <person name="Rivero F."/>
            <person name="Putnam N.H."/>
            <person name="West C.M."/>
            <person name="Loomis W.F."/>
            <person name="Chisholm R.L."/>
            <person name="Shaulsky G."/>
            <person name="Strassmann J.E."/>
            <person name="Queller D.C."/>
            <person name="Kuspa A."/>
            <person name="Grigoriev I.V."/>
        </authorList>
    </citation>
    <scope>NUCLEOTIDE SEQUENCE [LARGE SCALE GENOMIC DNA]</scope>
    <source>
        <strain evidence="5">QSDP1</strain>
    </source>
</reference>
<keyword evidence="2" id="KW-0012">Acyltransferase</keyword>
<dbReference type="Gene3D" id="3.40.630.10">
    <property type="entry name" value="Zn peptidases"/>
    <property type="match status" value="1"/>
</dbReference>
<dbReference type="GO" id="GO:0016603">
    <property type="term" value="F:glutaminyl-peptide cyclotransferase activity"/>
    <property type="evidence" value="ECO:0000318"/>
    <property type="project" value="GO_Central"/>
</dbReference>
<keyword evidence="5" id="KW-1185">Reference proteome</keyword>
<proteinExistence type="predicted"/>
<dbReference type="OMA" id="THWAYQK"/>
<dbReference type="FunFam" id="3.40.630.10:FF:000196">
    <property type="entry name" value="glutaminyl-peptide cyclotransferase isoform X1"/>
    <property type="match status" value="1"/>
</dbReference>
<dbReference type="InParanoid" id="F0Z989"/>
<name>F0Z989_DICPU</name>
<organism evidence="4 5">
    <name type="scientific">Dictyostelium purpureum</name>
    <name type="common">Slime mold</name>
    <dbReference type="NCBI Taxonomy" id="5786"/>
    <lineage>
        <taxon>Eukaryota</taxon>
        <taxon>Amoebozoa</taxon>
        <taxon>Evosea</taxon>
        <taxon>Eumycetozoa</taxon>
        <taxon>Dictyostelia</taxon>
        <taxon>Dictyosteliales</taxon>
        <taxon>Dictyosteliaceae</taxon>
        <taxon>Dictyostelium</taxon>
    </lineage>
</organism>
<dbReference type="SUPFAM" id="SSF53187">
    <property type="entry name" value="Zn-dependent exopeptidases"/>
    <property type="match status" value="1"/>
</dbReference>
<dbReference type="EMBL" id="GL870956">
    <property type="protein sequence ID" value="EGC39509.1"/>
    <property type="molecule type" value="Genomic_DNA"/>
</dbReference>
<gene>
    <name evidence="4" type="ORF">DICPUDRAFT_26772</name>
</gene>
<dbReference type="KEGG" id="dpp:DICPUDRAFT_26772"/>
<dbReference type="STRING" id="5786.F0Z989"/>
<dbReference type="AlphaFoldDB" id="F0Z989"/>
<keyword evidence="1" id="KW-0808">Transferase</keyword>
<evidence type="ECO:0000313" key="5">
    <source>
        <dbReference type="Proteomes" id="UP000001064"/>
    </source>
</evidence>
<dbReference type="InterPro" id="IPR040234">
    <property type="entry name" value="QC/QCL"/>
</dbReference>
<feature type="domain" description="Peptidase M28" evidence="3">
    <location>
        <begin position="96"/>
        <end position="305"/>
    </location>
</feature>
<accession>F0Z989</accession>
<dbReference type="InterPro" id="IPR007484">
    <property type="entry name" value="Peptidase_M28"/>
</dbReference>
<dbReference type="eggNOG" id="KOG3946">
    <property type="taxonomic scope" value="Eukaryota"/>
</dbReference>
<dbReference type="Pfam" id="PF04389">
    <property type="entry name" value="Peptidase_M28"/>
    <property type="match status" value="1"/>
</dbReference>
<dbReference type="Proteomes" id="UP000001064">
    <property type="component" value="Unassembled WGS sequence"/>
</dbReference>
<evidence type="ECO:0000256" key="2">
    <source>
        <dbReference type="ARBA" id="ARBA00023315"/>
    </source>
</evidence>
<dbReference type="GO" id="GO:0008270">
    <property type="term" value="F:zinc ion binding"/>
    <property type="evidence" value="ECO:0000318"/>
    <property type="project" value="GO_Central"/>
</dbReference>
<sequence length="313" mass="36554">MKKYTESGIPVIQEHLKHILKERVVDTESHKEVQQYIISQFENRKLENIEGIDDEDLEEYPFENVWNIELDQFKDTTPLGEKTFTNIIISSNSIKTDPHSQSLILSAHYDSKYFEEFSFLGATDSAVPCSMLIDLAHSLEHQIINSNKKIILIFFDGEEAFKHWSDTDSIYGARHLASVLENRVIEHKKTSKSFYELVDCLILIDLIGVSDPKFYQFRKDTEDLFLKLSDIEEKLSLKRLIQPKAGRYFNNRYLTGDIQDDHVPFKKHVKTLHIIPYPFPNTWHTEKDNYSILDFDTIDDILKIFKVFVGSTL</sequence>
<dbReference type="PANTHER" id="PTHR12283:SF6">
    <property type="entry name" value="GLUTAMINYL-PEPTIDE CYCLOTRANSFERASE-RELATED"/>
    <property type="match status" value="1"/>
</dbReference>
<dbReference type="GeneID" id="10509893"/>
<dbReference type="FunCoup" id="F0Z989">
    <property type="interactions" value="46"/>
</dbReference>